<keyword evidence="2" id="KW-1185">Reference proteome</keyword>
<sequence>MTYPGVMTRVDQVRGWFTAEATLWTDVDRFLAREAVRLARQFSGTHTVRRRTSAWVERTPFIWPQPCGLGATT</sequence>
<gene>
    <name evidence="1" type="ORF">KILIM_108_00080</name>
</gene>
<dbReference type="STRING" id="1184609.KILIM_108_00080"/>
<reference evidence="1 2" key="1">
    <citation type="submission" date="2012-08" db="EMBL/GenBank/DDBJ databases">
        <title>Whole genome shotgun sequence of Kineosphaera limosa NBRC 100340.</title>
        <authorList>
            <person name="Yoshida I."/>
            <person name="Isaki S."/>
            <person name="Hosoyama A."/>
            <person name="Tsuchikane K."/>
            <person name="Katsumata H."/>
            <person name="Ando Y."/>
            <person name="Ohji S."/>
            <person name="Hamada M."/>
            <person name="Tamura T."/>
            <person name="Yamazoe A."/>
            <person name="Yamazaki S."/>
            <person name="Fujita N."/>
        </authorList>
    </citation>
    <scope>NUCLEOTIDE SEQUENCE [LARGE SCALE GENOMIC DNA]</scope>
    <source>
        <strain evidence="1 2">NBRC 100340</strain>
    </source>
</reference>
<organism evidence="1 2">
    <name type="scientific">Kineosphaera limosa NBRC 100340</name>
    <dbReference type="NCBI Taxonomy" id="1184609"/>
    <lineage>
        <taxon>Bacteria</taxon>
        <taxon>Bacillati</taxon>
        <taxon>Actinomycetota</taxon>
        <taxon>Actinomycetes</taxon>
        <taxon>Micrococcales</taxon>
        <taxon>Dermatophilaceae</taxon>
        <taxon>Kineosphaera</taxon>
    </lineage>
</organism>
<evidence type="ECO:0000313" key="2">
    <source>
        <dbReference type="Proteomes" id="UP000008366"/>
    </source>
</evidence>
<proteinExistence type="predicted"/>
<evidence type="ECO:0000313" key="1">
    <source>
        <dbReference type="EMBL" id="GAB98174.1"/>
    </source>
</evidence>
<dbReference type="Proteomes" id="UP000008366">
    <property type="component" value="Unassembled WGS sequence"/>
</dbReference>
<protein>
    <submittedName>
        <fullName evidence="1">Uncharacterized protein</fullName>
    </submittedName>
</protein>
<name>K6XH55_9MICO</name>
<comment type="caution">
    <text evidence="1">The sequence shown here is derived from an EMBL/GenBank/DDBJ whole genome shotgun (WGS) entry which is preliminary data.</text>
</comment>
<dbReference type="EMBL" id="BAHD01000108">
    <property type="protein sequence ID" value="GAB98174.1"/>
    <property type="molecule type" value="Genomic_DNA"/>
</dbReference>
<dbReference type="AlphaFoldDB" id="K6XH55"/>
<accession>K6XH55</accession>